<comment type="caution">
    <text evidence="2">The sequence shown here is derived from an EMBL/GenBank/DDBJ whole genome shotgun (WGS) entry which is preliminary data.</text>
</comment>
<proteinExistence type="predicted"/>
<sequence length="58" mass="6366">MSPAGNLDTVRRRRLTRTGPRAAGIDKKPIEGHTSSDFVTTSLGVVPEDINQRHSLRP</sequence>
<reference evidence="2 3" key="1">
    <citation type="submission" date="2021-01" db="EMBL/GenBank/DDBJ databases">
        <title>Whole genome shotgun sequence of Microbispora corallina NBRC 16416.</title>
        <authorList>
            <person name="Komaki H."/>
            <person name="Tamura T."/>
        </authorList>
    </citation>
    <scope>NUCLEOTIDE SEQUENCE [LARGE SCALE GENOMIC DNA]</scope>
    <source>
        <strain evidence="2 3">NBRC 16416</strain>
    </source>
</reference>
<organism evidence="2 3">
    <name type="scientific">Microbispora corallina</name>
    <dbReference type="NCBI Taxonomy" id="83302"/>
    <lineage>
        <taxon>Bacteria</taxon>
        <taxon>Bacillati</taxon>
        <taxon>Actinomycetota</taxon>
        <taxon>Actinomycetes</taxon>
        <taxon>Streptosporangiales</taxon>
        <taxon>Streptosporangiaceae</taxon>
        <taxon>Microbispora</taxon>
    </lineage>
</organism>
<evidence type="ECO:0000313" key="2">
    <source>
        <dbReference type="EMBL" id="GIH43497.1"/>
    </source>
</evidence>
<dbReference type="EMBL" id="BOOC01000040">
    <property type="protein sequence ID" value="GIH43497.1"/>
    <property type="molecule type" value="Genomic_DNA"/>
</dbReference>
<evidence type="ECO:0000256" key="1">
    <source>
        <dbReference type="SAM" id="MobiDB-lite"/>
    </source>
</evidence>
<accession>A0ABQ4G8V5</accession>
<dbReference type="Proteomes" id="UP000603904">
    <property type="component" value="Unassembled WGS sequence"/>
</dbReference>
<protein>
    <recommendedName>
        <fullName evidence="4">Integrase</fullName>
    </recommendedName>
</protein>
<feature type="region of interest" description="Disordered" evidence="1">
    <location>
        <begin position="1"/>
        <end position="36"/>
    </location>
</feature>
<gene>
    <name evidence="2" type="ORF">Mco01_64970</name>
</gene>
<evidence type="ECO:0000313" key="3">
    <source>
        <dbReference type="Proteomes" id="UP000603904"/>
    </source>
</evidence>
<evidence type="ECO:0008006" key="4">
    <source>
        <dbReference type="Google" id="ProtNLM"/>
    </source>
</evidence>
<name>A0ABQ4G8V5_9ACTN</name>
<keyword evidence="3" id="KW-1185">Reference proteome</keyword>